<dbReference type="InterPro" id="IPR024744">
    <property type="entry name" value="CSS-motif_dom"/>
</dbReference>
<dbReference type="AlphaFoldDB" id="A0A7D5DA54"/>
<sequence length="259" mass="28634">MPHISFSADGLRAVLAATLIGLLPVASGLLVLHWQVERNLRDEVRHTTAEAIRQLDVIIAQAAQSAERLLPLAGEPCESVLHQVRQEVTIEPFVRSANLVRDHQGYCSSFYGAYQRPVSQQEYFNGRLLLRASNPVTPDEASLVYRLYNHPHGVRTVIDGRTLASALRMIEGHAVLVLQVGEAFLWSDSSVRGGDIPDHPEHHTLLTSKEFGYQVHGGFAPGYGWGYLKRQAFATLGGLLLLGIATGGVCHWLYRRRQG</sequence>
<evidence type="ECO:0000313" key="4">
    <source>
        <dbReference type="Proteomes" id="UP000509568"/>
    </source>
</evidence>
<accession>A0A7D5DA54</accession>
<proteinExistence type="predicted"/>
<feature type="transmembrane region" description="Helical" evidence="1">
    <location>
        <begin position="233"/>
        <end position="254"/>
    </location>
</feature>
<evidence type="ECO:0000313" key="3">
    <source>
        <dbReference type="EMBL" id="QKZ05201.1"/>
    </source>
</evidence>
<keyword evidence="1" id="KW-0472">Membrane</keyword>
<evidence type="ECO:0000256" key="1">
    <source>
        <dbReference type="SAM" id="Phobius"/>
    </source>
</evidence>
<evidence type="ECO:0000259" key="2">
    <source>
        <dbReference type="Pfam" id="PF12792"/>
    </source>
</evidence>
<dbReference type="Pfam" id="PF12792">
    <property type="entry name" value="CSS-motif"/>
    <property type="match status" value="1"/>
</dbReference>
<feature type="transmembrane region" description="Helical" evidence="1">
    <location>
        <begin position="12"/>
        <end position="32"/>
    </location>
</feature>
<dbReference type="Proteomes" id="UP000509568">
    <property type="component" value="Chromosome"/>
</dbReference>
<dbReference type="EMBL" id="CP056030">
    <property type="protein sequence ID" value="QKZ05201.1"/>
    <property type="molecule type" value="Genomic_DNA"/>
</dbReference>
<dbReference type="KEGG" id="pez:HWQ56_15945"/>
<protein>
    <submittedName>
        <fullName evidence="3">CSS-motif domain-containing protein</fullName>
    </submittedName>
</protein>
<name>A0A7D5DA54_9PSED</name>
<reference evidence="3 4" key="1">
    <citation type="submission" date="2020-06" db="EMBL/GenBank/DDBJ databases">
        <title>Pseudomonas eucalypticola sp. nov., an endophyte of Eucalyptus dunnii leaves with biocontrol ability of eucalyptus leaf blight.</title>
        <authorList>
            <person name="Liu Y."/>
            <person name="Song Z."/>
            <person name="Zeng H."/>
            <person name="Lu M."/>
            <person name="Wang X."/>
            <person name="Lian X."/>
            <person name="Zhang Q."/>
        </authorList>
    </citation>
    <scope>NUCLEOTIDE SEQUENCE [LARGE SCALE GENOMIC DNA]</scope>
    <source>
        <strain evidence="3 4">NP-1</strain>
    </source>
</reference>
<dbReference type="RefSeq" id="WP_176571120.1">
    <property type="nucleotide sequence ID" value="NZ_CP056030.1"/>
</dbReference>
<feature type="domain" description="Putative cyclic diguanylate phosphodiesterase CSS motif-containing" evidence="2">
    <location>
        <begin position="41"/>
        <end position="230"/>
    </location>
</feature>
<keyword evidence="1" id="KW-0812">Transmembrane</keyword>
<gene>
    <name evidence="3" type="ORF">HWQ56_15945</name>
</gene>
<keyword evidence="1" id="KW-1133">Transmembrane helix</keyword>
<keyword evidence="4" id="KW-1185">Reference proteome</keyword>
<organism evidence="3 4">
    <name type="scientific">Pseudomonas eucalypticola</name>
    <dbReference type="NCBI Taxonomy" id="2599595"/>
    <lineage>
        <taxon>Bacteria</taxon>
        <taxon>Pseudomonadati</taxon>
        <taxon>Pseudomonadota</taxon>
        <taxon>Gammaproteobacteria</taxon>
        <taxon>Pseudomonadales</taxon>
        <taxon>Pseudomonadaceae</taxon>
        <taxon>Pseudomonas</taxon>
    </lineage>
</organism>